<evidence type="ECO:0000313" key="1">
    <source>
        <dbReference type="EMBL" id="GJD97715.1"/>
    </source>
</evidence>
<reference evidence="1" key="2">
    <citation type="submission" date="2021-08" db="EMBL/GenBank/DDBJ databases">
        <authorList>
            <person name="Tani A."/>
            <person name="Ola A."/>
            <person name="Ogura Y."/>
            <person name="Katsura K."/>
            <person name="Hayashi T."/>
        </authorList>
    </citation>
    <scope>NUCLEOTIDE SEQUENCE</scope>
    <source>
        <strain evidence="1">DSM 19015</strain>
    </source>
</reference>
<name>A0ABQ4S3K2_9HYPH</name>
<organism evidence="1 2">
    <name type="scientific">Methylobacterium iners</name>
    <dbReference type="NCBI Taxonomy" id="418707"/>
    <lineage>
        <taxon>Bacteria</taxon>
        <taxon>Pseudomonadati</taxon>
        <taxon>Pseudomonadota</taxon>
        <taxon>Alphaproteobacteria</taxon>
        <taxon>Hyphomicrobiales</taxon>
        <taxon>Methylobacteriaceae</taxon>
        <taxon>Methylobacterium</taxon>
    </lineage>
</organism>
<comment type="caution">
    <text evidence="1">The sequence shown here is derived from an EMBL/GenBank/DDBJ whole genome shotgun (WGS) entry which is preliminary data.</text>
</comment>
<dbReference type="InterPro" id="IPR007833">
    <property type="entry name" value="Capsule_polysaccharide_synth"/>
</dbReference>
<dbReference type="Pfam" id="PF05159">
    <property type="entry name" value="Capsule_synth"/>
    <property type="match status" value="1"/>
</dbReference>
<reference evidence="1" key="1">
    <citation type="journal article" date="2021" name="Front. Microbiol.">
        <title>Comprehensive Comparative Genomics and Phenotyping of Methylobacterium Species.</title>
        <authorList>
            <person name="Alessa O."/>
            <person name="Ogura Y."/>
            <person name="Fujitani Y."/>
            <person name="Takami H."/>
            <person name="Hayashi T."/>
            <person name="Sahin N."/>
            <person name="Tani A."/>
        </authorList>
    </citation>
    <scope>NUCLEOTIDE SEQUENCE</scope>
    <source>
        <strain evidence="1">DSM 19015</strain>
    </source>
</reference>
<evidence type="ECO:0008006" key="3">
    <source>
        <dbReference type="Google" id="ProtNLM"/>
    </source>
</evidence>
<proteinExistence type="predicted"/>
<dbReference type="Proteomes" id="UP001055125">
    <property type="component" value="Unassembled WGS sequence"/>
</dbReference>
<gene>
    <name evidence="1" type="ORF">OCOJLMKI_4948</name>
</gene>
<protein>
    <recommendedName>
        <fullName evidence="3">Capsular biosynthesis protein</fullName>
    </recommendedName>
</protein>
<dbReference type="EMBL" id="BPQP01000101">
    <property type="protein sequence ID" value="GJD97715.1"/>
    <property type="molecule type" value="Genomic_DNA"/>
</dbReference>
<evidence type="ECO:0000313" key="2">
    <source>
        <dbReference type="Proteomes" id="UP001055125"/>
    </source>
</evidence>
<sequence length="447" mass="50468">MTSNLPQDFGQTRPSPARQVFLFLQGPITPFFAEIADTLEKRGHRCLRVNLCFGDRLFWRRPGAINFKGRRDAWPAFIADLIDREGVTDIVLLGEQRFYHKVAITAAKARGIKVTVTDFGYLRPDWITLERNGMSGESCFPRDPEAIMELARKAPPLDLKPRFKDDFTTQVIWDMAYHLLSNWLWFLHPHYRSHQLHHPALVYLGTGLHILKARREGPKADARIAEVQAAGTPYYVLPLQMENDFQLRAYSPFFDLKTPIHEVISSFAAHAPEGSRLMVKVHPLDPGIRNWRRIVRRSAEKWGVADRVDYLDGGDLPKLLEKSKGVVTVNSTVGLWAMRARTPIMTLGQAVYDIEGLTFQGSLDRFWTEGAPPQAELWDAFVKAIVGNIQIRGVYYKREGLDHAVQAAAAKLDLTDGAWLEVRARAARSAQAAREAPTLGLESLHGA</sequence>
<keyword evidence="2" id="KW-1185">Reference proteome</keyword>
<dbReference type="CDD" id="cd16441">
    <property type="entry name" value="beta_Kdo_transferase_KpsS"/>
    <property type="match status" value="1"/>
</dbReference>
<dbReference type="RefSeq" id="WP_238246768.1">
    <property type="nucleotide sequence ID" value="NZ_BPQP01000101.1"/>
</dbReference>
<accession>A0ABQ4S3K2</accession>